<dbReference type="EMBL" id="MUJZ01072196">
    <property type="protein sequence ID" value="OTF69111.1"/>
    <property type="molecule type" value="Genomic_DNA"/>
</dbReference>
<evidence type="ECO:0000313" key="2">
    <source>
        <dbReference type="Proteomes" id="UP000194236"/>
    </source>
</evidence>
<gene>
    <name evidence="1" type="ORF">BLA29_009683</name>
</gene>
<name>A0A1Y3AKX7_EURMA</name>
<reference evidence="1 2" key="1">
    <citation type="submission" date="2017-03" db="EMBL/GenBank/DDBJ databases">
        <title>Genome Survey of Euroglyphus maynei.</title>
        <authorList>
            <person name="Arlian L.G."/>
            <person name="Morgan M.S."/>
            <person name="Rider S.D."/>
        </authorList>
    </citation>
    <scope>NUCLEOTIDE SEQUENCE [LARGE SCALE GENOMIC DNA]</scope>
    <source>
        <strain evidence="1">Arlian Lab</strain>
        <tissue evidence="1">Whole body</tissue>
    </source>
</reference>
<keyword evidence="2" id="KW-1185">Reference proteome</keyword>
<dbReference type="Proteomes" id="UP000194236">
    <property type="component" value="Unassembled WGS sequence"/>
</dbReference>
<comment type="caution">
    <text evidence="1">The sequence shown here is derived from an EMBL/GenBank/DDBJ whole genome shotgun (WGS) entry which is preliminary data.</text>
</comment>
<accession>A0A1Y3AKX7</accession>
<proteinExistence type="predicted"/>
<sequence>MPSNADHLVYESAFPAKLDLSTPLVSGVSVGRYNSKREYSPELARIYSRYLANDMTIGSLCSNNHGGGYDDGSTINENDIDEAISFASEQIQLYENANQQYLSIDPRGLNFSAYIFGALLQARFNEFITQYLTSK</sequence>
<organism evidence="1 2">
    <name type="scientific">Euroglyphus maynei</name>
    <name type="common">Mayne's house dust mite</name>
    <dbReference type="NCBI Taxonomy" id="6958"/>
    <lineage>
        <taxon>Eukaryota</taxon>
        <taxon>Metazoa</taxon>
        <taxon>Ecdysozoa</taxon>
        <taxon>Arthropoda</taxon>
        <taxon>Chelicerata</taxon>
        <taxon>Arachnida</taxon>
        <taxon>Acari</taxon>
        <taxon>Acariformes</taxon>
        <taxon>Sarcoptiformes</taxon>
        <taxon>Astigmata</taxon>
        <taxon>Psoroptidia</taxon>
        <taxon>Analgoidea</taxon>
        <taxon>Pyroglyphidae</taxon>
        <taxon>Pyroglyphinae</taxon>
        <taxon>Euroglyphus</taxon>
    </lineage>
</organism>
<dbReference type="AlphaFoldDB" id="A0A1Y3AKX7"/>
<protein>
    <submittedName>
        <fullName evidence="1">Uncharacterized protein</fullName>
    </submittedName>
</protein>
<evidence type="ECO:0000313" key="1">
    <source>
        <dbReference type="EMBL" id="OTF69111.1"/>
    </source>
</evidence>